<evidence type="ECO:0000313" key="2">
    <source>
        <dbReference type="EMBL" id="MBB4957843.1"/>
    </source>
</evidence>
<gene>
    <name evidence="2" type="ORF">FHR38_001576</name>
</gene>
<evidence type="ECO:0000259" key="1">
    <source>
        <dbReference type="Pfam" id="PF13391"/>
    </source>
</evidence>
<accession>A0A7W7WP36</accession>
<sequence>MKAYLGVTDDKWFRFLAANTMLREINFWRPAGGREFRVLKTGEPFFFKTHYPHNRIVGGGFYSGFAQLRISEAWSLFKEGNGVSSLHDMRQIVSRYRREPIRADEDPVIGCILLKDPVFFPDGTHAAPPPDFKANIVQGKGYEISKDSSGYFEVLLSQMLGIAVEVDPSGPWHRPGPVYGNPRLTSPRLGQQAFKAVILSAYNRRCAITGDKIQPVLQAAHIRPLPAGGEHRIDNGILLRSDIHTLYDLGYLGIDLKHQLLVSPRLRNEFGNGEQFYSRAGDPIGVPEQRQDRPHREFLEWHLDNVYKPS</sequence>
<keyword evidence="2" id="KW-0255">Endonuclease</keyword>
<organism evidence="2 3">
    <name type="scientific">Micromonospora polyrhachis</name>
    <dbReference type="NCBI Taxonomy" id="1282883"/>
    <lineage>
        <taxon>Bacteria</taxon>
        <taxon>Bacillati</taxon>
        <taxon>Actinomycetota</taxon>
        <taxon>Actinomycetes</taxon>
        <taxon>Micromonosporales</taxon>
        <taxon>Micromonosporaceae</taxon>
        <taxon>Micromonospora</taxon>
    </lineage>
</organism>
<comment type="caution">
    <text evidence="2">The sequence shown here is derived from an EMBL/GenBank/DDBJ whole genome shotgun (WGS) entry which is preliminary data.</text>
</comment>
<dbReference type="Pfam" id="PF13391">
    <property type="entry name" value="HNH_2"/>
    <property type="match status" value="1"/>
</dbReference>
<evidence type="ECO:0000313" key="3">
    <source>
        <dbReference type="Proteomes" id="UP000578819"/>
    </source>
</evidence>
<dbReference type="RefSeq" id="WP_184534029.1">
    <property type="nucleotide sequence ID" value="NZ_JACHJW010000001.1"/>
</dbReference>
<protein>
    <submittedName>
        <fullName evidence="2">Putative restriction endonuclease</fullName>
    </submittedName>
</protein>
<dbReference type="InterPro" id="IPR003615">
    <property type="entry name" value="HNH_nuc"/>
</dbReference>
<keyword evidence="3" id="KW-1185">Reference proteome</keyword>
<dbReference type="Proteomes" id="UP000578819">
    <property type="component" value="Unassembled WGS sequence"/>
</dbReference>
<reference evidence="2 3" key="1">
    <citation type="submission" date="2020-08" db="EMBL/GenBank/DDBJ databases">
        <title>Sequencing the genomes of 1000 actinobacteria strains.</title>
        <authorList>
            <person name="Klenk H.-P."/>
        </authorList>
    </citation>
    <scope>NUCLEOTIDE SEQUENCE [LARGE SCALE GENOMIC DNA]</scope>
    <source>
        <strain evidence="2 3">DSM 45886</strain>
    </source>
</reference>
<dbReference type="GO" id="GO:0004519">
    <property type="term" value="F:endonuclease activity"/>
    <property type="evidence" value="ECO:0007669"/>
    <property type="project" value="UniProtKB-KW"/>
</dbReference>
<dbReference type="AlphaFoldDB" id="A0A7W7WP36"/>
<feature type="domain" description="HNH nuclease" evidence="1">
    <location>
        <begin position="206"/>
        <end position="255"/>
    </location>
</feature>
<keyword evidence="2" id="KW-0540">Nuclease</keyword>
<proteinExistence type="predicted"/>
<keyword evidence="2" id="KW-0378">Hydrolase</keyword>
<dbReference type="EMBL" id="JACHJW010000001">
    <property type="protein sequence ID" value="MBB4957843.1"/>
    <property type="molecule type" value="Genomic_DNA"/>
</dbReference>
<name>A0A7W7WP36_9ACTN</name>